<evidence type="ECO:0000313" key="9">
    <source>
        <dbReference type="EMBL" id="CAK9085210.1"/>
    </source>
</evidence>
<keyword evidence="1" id="KW-0479">Metal-binding</keyword>
<keyword evidence="3" id="KW-0862">Zinc</keyword>
<keyword evidence="10" id="KW-1185">Reference proteome</keyword>
<feature type="domain" description="Pep3/Vps18 RING C-terminal" evidence="8">
    <location>
        <begin position="869"/>
        <end position="961"/>
    </location>
</feature>
<evidence type="ECO:0000256" key="3">
    <source>
        <dbReference type="ARBA" id="ARBA00022833"/>
    </source>
</evidence>
<accession>A0ABP0QCN8</accession>
<name>A0ABP0QCN8_9DINO</name>
<protein>
    <recommendedName>
        <fullName evidence="11">Pep3/Vps18/deep orange domain-containing protein</fullName>
    </recommendedName>
</protein>
<sequence>METFLEQGSRSTHDAQIFATLPVEVEGGRSQRRLSRLAAASGSVLAAFQGGEVARWYPDEDEFALIDFKEQVGEVSRVFLDVTGFHALLTNSSGDSWYLNFQSTQALRLSKLKGHVLESASWDVEATTSSTRDLLLGTRAGQILQVVIESKEKSIKTLCEFERAAPVVGLRRERVFSTEDGLERLVLFAAAGCSLYAFVGAGSLESLFQRYQGERVTSRARIYEVPFDSPYGDLQVDEACVGPPGTKVLFWLTGVGVLAAKVLSMTKDAAGSTCLLESPPGLVPFPSKTGSGRTGVVSSFLPAPPPPAPRSMALTKFHLIFAFEDRWVAVSRITHEVVQQQDWAMSTYGPLRCLARDWHGEKLWLCSERHAFEVKIHQEERNVWALLLRLEQFDDALAACRSPSQRMRVLCAHGDYLFRKDLEIDAARKFAEATAVPFEHVCLRFLGADRKAGLLEYLRLRLRRAGDQVTRSLLSVWAVEIALARLDELRCTEAAQSLAAERQQLLELLQQCTELDVHATIYHLLQSHGWLDELASFAEMRKDFTTVILHHVSRREGTNAIRKLQHFGASAGQDLVCNFAPVLFGSAPAAFTSLLLKQPSLDPLLVLPGVYSPQGMPTHRTEAIRYLEHAVRHGAEHPEMPSFKGSAFRAAGHLLLDHPEDGTQRSGWASGTALLNALVVMFADGGEETGTDGDAEEALLRFLQAQEGNPQLDCHFALRICRQKGLIKAMVLLYGLMGMHEEAVEVALKHEDIALAKTSACRPPECEKRRRQKLWLRIVEHQAATSDVQKIIGLIKESQELTIRDVLPYLSDSMTIEAFQSEICECLDAYEGQIVTLRQEMDDHRRALSAFKEDLKRADERCIVVGADQCCEICGCEAMRERFYAFTCTHCCHEACLRALILPTLSPARRERLFKLEDARLQHQAAAAGANAAPMVPLAEVEDELDGLLAEDCPFCGQLMIDTITKPFLDPNDEGDAEEIESWAI</sequence>
<organism evidence="9 10">
    <name type="scientific">Durusdinium trenchii</name>
    <dbReference type="NCBI Taxonomy" id="1381693"/>
    <lineage>
        <taxon>Eukaryota</taxon>
        <taxon>Sar</taxon>
        <taxon>Alveolata</taxon>
        <taxon>Dinophyceae</taxon>
        <taxon>Suessiales</taxon>
        <taxon>Symbiodiniaceae</taxon>
        <taxon>Durusdinium</taxon>
    </lineage>
</organism>
<comment type="caution">
    <text evidence="9">The sequence shown here is derived from an EMBL/GenBank/DDBJ whole genome shotgun (WGS) entry which is preliminary data.</text>
</comment>
<keyword evidence="2" id="KW-0863">Zinc-finger</keyword>
<dbReference type="Pfam" id="PF26148">
    <property type="entry name" value="VPS18_RING_C"/>
    <property type="match status" value="1"/>
</dbReference>
<dbReference type="PANTHER" id="PTHR23323">
    <property type="entry name" value="VACUOLAR PROTEIN SORTING-ASSOCIATED PROTEIN"/>
    <property type="match status" value="1"/>
</dbReference>
<evidence type="ECO:0000256" key="4">
    <source>
        <dbReference type="ARBA" id="ARBA00023136"/>
    </source>
</evidence>
<evidence type="ECO:0000259" key="8">
    <source>
        <dbReference type="Pfam" id="PF26148"/>
    </source>
</evidence>
<reference evidence="9 10" key="1">
    <citation type="submission" date="2024-02" db="EMBL/GenBank/DDBJ databases">
        <authorList>
            <person name="Chen Y."/>
            <person name="Shah S."/>
            <person name="Dougan E. K."/>
            <person name="Thang M."/>
            <person name="Chan C."/>
        </authorList>
    </citation>
    <scope>NUCLEOTIDE SEQUENCE [LARGE SCALE GENOMIC DNA]</scope>
</reference>
<feature type="coiled-coil region" evidence="6">
    <location>
        <begin position="827"/>
        <end position="861"/>
    </location>
</feature>
<gene>
    <name evidence="9" type="ORF">CCMP2556_LOCUS41382</name>
</gene>
<evidence type="ECO:0008006" key="11">
    <source>
        <dbReference type="Google" id="ProtNLM"/>
    </source>
</evidence>
<comment type="subcellular location">
    <subcellularLocation>
        <location evidence="5">Endomembrane system</location>
        <topology evidence="5">Peripheral membrane protein</topology>
        <orientation evidence="5">Cytoplasmic side</orientation>
    </subcellularLocation>
</comment>
<keyword evidence="4" id="KW-0472">Membrane</keyword>
<keyword evidence="6" id="KW-0175">Coiled coil</keyword>
<evidence type="ECO:0000256" key="6">
    <source>
        <dbReference type="SAM" id="Coils"/>
    </source>
</evidence>
<dbReference type="Pfam" id="PF05131">
    <property type="entry name" value="Pep3_Vps18"/>
    <property type="match status" value="1"/>
</dbReference>
<evidence type="ECO:0000259" key="7">
    <source>
        <dbReference type="Pfam" id="PF05131"/>
    </source>
</evidence>
<proteinExistence type="predicted"/>
<feature type="domain" description="Pep3/Vps18 beta-propeller" evidence="7">
    <location>
        <begin position="61"/>
        <end position="376"/>
    </location>
</feature>
<dbReference type="InterPro" id="IPR058919">
    <property type="entry name" value="Pep3/Vps18_RING_C"/>
</dbReference>
<dbReference type="EMBL" id="CAXAMN010024273">
    <property type="protein sequence ID" value="CAK9085210.1"/>
    <property type="molecule type" value="Genomic_DNA"/>
</dbReference>
<evidence type="ECO:0000313" key="10">
    <source>
        <dbReference type="Proteomes" id="UP001642484"/>
    </source>
</evidence>
<evidence type="ECO:0000256" key="2">
    <source>
        <dbReference type="ARBA" id="ARBA00022771"/>
    </source>
</evidence>
<dbReference type="InterPro" id="IPR007810">
    <property type="entry name" value="Pep3/Vps18_beta-prop"/>
</dbReference>
<evidence type="ECO:0000256" key="1">
    <source>
        <dbReference type="ARBA" id="ARBA00022723"/>
    </source>
</evidence>
<dbReference type="Proteomes" id="UP001642484">
    <property type="component" value="Unassembled WGS sequence"/>
</dbReference>
<evidence type="ECO:0000256" key="5">
    <source>
        <dbReference type="ARBA" id="ARBA00029433"/>
    </source>
</evidence>
<dbReference type="PANTHER" id="PTHR23323:SF26">
    <property type="entry name" value="VACUOLAR PROTEIN SORTING-ASSOCIATED PROTEIN 18 HOMOLOG"/>
    <property type="match status" value="1"/>
</dbReference>